<comment type="caution">
    <text evidence="13">The sequence shown here is derived from an EMBL/GenBank/DDBJ whole genome shotgun (WGS) entry which is preliminary data.</text>
</comment>
<dbReference type="PANTHER" id="PTHR24421">
    <property type="entry name" value="NITRATE/NITRITE SENSOR PROTEIN NARX-RELATED"/>
    <property type="match status" value="1"/>
</dbReference>
<evidence type="ECO:0000256" key="6">
    <source>
        <dbReference type="ARBA" id="ARBA00022777"/>
    </source>
</evidence>
<dbReference type="Gene3D" id="3.30.565.10">
    <property type="entry name" value="Histidine kinase-like ATPase, C-terminal domain"/>
    <property type="match status" value="1"/>
</dbReference>
<organism evidence="13 14">
    <name type="scientific">Catenulispora yoronensis</name>
    <dbReference type="NCBI Taxonomy" id="450799"/>
    <lineage>
        <taxon>Bacteria</taxon>
        <taxon>Bacillati</taxon>
        <taxon>Actinomycetota</taxon>
        <taxon>Actinomycetes</taxon>
        <taxon>Catenulisporales</taxon>
        <taxon>Catenulisporaceae</taxon>
        <taxon>Catenulispora</taxon>
    </lineage>
</organism>
<dbReference type="InterPro" id="IPR011712">
    <property type="entry name" value="Sig_transdc_His_kin_sub3_dim/P"/>
</dbReference>
<comment type="catalytic activity">
    <reaction evidence="1">
        <text>ATP + protein L-histidine = ADP + protein N-phospho-L-histidine.</text>
        <dbReference type="EC" id="2.7.13.3"/>
    </reaction>
</comment>
<proteinExistence type="predicted"/>
<evidence type="ECO:0000256" key="7">
    <source>
        <dbReference type="ARBA" id="ARBA00022840"/>
    </source>
</evidence>
<keyword evidence="3" id="KW-0597">Phosphoprotein</keyword>
<dbReference type="EMBL" id="BAAAQN010000102">
    <property type="protein sequence ID" value="GAA2065390.1"/>
    <property type="molecule type" value="Genomic_DNA"/>
</dbReference>
<evidence type="ECO:0000256" key="8">
    <source>
        <dbReference type="ARBA" id="ARBA00023012"/>
    </source>
</evidence>
<keyword evidence="14" id="KW-1185">Reference proteome</keyword>
<feature type="transmembrane region" description="Helical" evidence="9">
    <location>
        <begin position="61"/>
        <end position="79"/>
    </location>
</feature>
<evidence type="ECO:0000256" key="9">
    <source>
        <dbReference type="SAM" id="Phobius"/>
    </source>
</evidence>
<evidence type="ECO:0000256" key="4">
    <source>
        <dbReference type="ARBA" id="ARBA00022679"/>
    </source>
</evidence>
<feature type="domain" description="Signal transduction histidine kinase subgroup 3 dimerisation and phosphoacceptor" evidence="11">
    <location>
        <begin position="250"/>
        <end position="312"/>
    </location>
</feature>
<dbReference type="CDD" id="cd16917">
    <property type="entry name" value="HATPase_UhpB-NarQ-NarX-like"/>
    <property type="match status" value="1"/>
</dbReference>
<evidence type="ECO:0000256" key="1">
    <source>
        <dbReference type="ARBA" id="ARBA00000085"/>
    </source>
</evidence>
<evidence type="ECO:0000259" key="11">
    <source>
        <dbReference type="Pfam" id="PF07730"/>
    </source>
</evidence>
<keyword evidence="9" id="KW-0472">Membrane</keyword>
<keyword evidence="5" id="KW-0547">Nucleotide-binding</keyword>
<dbReference type="Pfam" id="PF02518">
    <property type="entry name" value="HATPase_c"/>
    <property type="match status" value="1"/>
</dbReference>
<evidence type="ECO:0000259" key="10">
    <source>
        <dbReference type="Pfam" id="PF02518"/>
    </source>
</evidence>
<feature type="transmembrane region" description="Helical" evidence="9">
    <location>
        <begin position="85"/>
        <end position="118"/>
    </location>
</feature>
<evidence type="ECO:0000259" key="12">
    <source>
        <dbReference type="Pfam" id="PF23539"/>
    </source>
</evidence>
<keyword evidence="9" id="KW-1133">Transmembrane helix</keyword>
<dbReference type="InterPro" id="IPR003594">
    <property type="entry name" value="HATPase_dom"/>
</dbReference>
<feature type="domain" description="DUF7134" evidence="12">
    <location>
        <begin position="16"/>
        <end position="141"/>
    </location>
</feature>
<feature type="transmembrane region" description="Helical" evidence="9">
    <location>
        <begin position="198"/>
        <end position="215"/>
    </location>
</feature>
<sequence length="455" mass="47840">MVMTKPPPLLLAAARAWARRPLFQDAALAVGLLVVCVPVNNPVAMLRTISALDAGPLSRAAVAWAWWIATAFALAGVALRRTWPLPMLGVCTLAVAAHLALLSAVPTTVDLSSVVLLATVATHCARRISVGALAAMSALVMLWCLAGARVGSQVRGLPTFSVEVVHHVGPPPAAGNGSVPANGPVGDVVDRTESTSPWSGVALLGSVLLAAWAIGSGARSRRKYLHELHARAQDLERERDQRAALAVAAERGRISRELHDVVAHGLALIVIQAQGAEAALDHRPDNTRAALRTIVTTGRDSLADMRRSLAALGRVEDAWHPQPGLAQLPALLDRVRETGTPVRLRIEGTPAALPSAVDLSAYRVVQEALTNVMKHAGTGASADIVVCYSENEVALEVCDDGVAAQQPIRLRTTTGNGLRGMDGRVKLLGGELTARPRPDGGFLVRARLPVREGNA</sequence>
<keyword evidence="8" id="KW-0902">Two-component regulatory system</keyword>
<dbReference type="Proteomes" id="UP001500751">
    <property type="component" value="Unassembled WGS sequence"/>
</dbReference>
<keyword evidence="7" id="KW-0067">ATP-binding</keyword>
<dbReference type="Pfam" id="PF07730">
    <property type="entry name" value="HisKA_3"/>
    <property type="match status" value="1"/>
</dbReference>
<evidence type="ECO:0000256" key="2">
    <source>
        <dbReference type="ARBA" id="ARBA00012438"/>
    </source>
</evidence>
<feature type="transmembrane region" description="Helical" evidence="9">
    <location>
        <begin position="28"/>
        <end position="49"/>
    </location>
</feature>
<feature type="domain" description="Histidine kinase/HSP90-like ATPase" evidence="10">
    <location>
        <begin position="360"/>
        <end position="451"/>
    </location>
</feature>
<dbReference type="PANTHER" id="PTHR24421:SF10">
    <property type="entry name" value="NITRATE_NITRITE SENSOR PROTEIN NARQ"/>
    <property type="match status" value="1"/>
</dbReference>
<evidence type="ECO:0000313" key="14">
    <source>
        <dbReference type="Proteomes" id="UP001500751"/>
    </source>
</evidence>
<dbReference type="Pfam" id="PF23539">
    <property type="entry name" value="DUF7134"/>
    <property type="match status" value="1"/>
</dbReference>
<accession>A0ABP5H8L9</accession>
<evidence type="ECO:0000313" key="13">
    <source>
        <dbReference type="EMBL" id="GAA2065390.1"/>
    </source>
</evidence>
<evidence type="ECO:0000256" key="5">
    <source>
        <dbReference type="ARBA" id="ARBA00022741"/>
    </source>
</evidence>
<evidence type="ECO:0000256" key="3">
    <source>
        <dbReference type="ARBA" id="ARBA00022553"/>
    </source>
</evidence>
<keyword evidence="4" id="KW-0808">Transferase</keyword>
<dbReference type="InterPro" id="IPR036890">
    <property type="entry name" value="HATPase_C_sf"/>
</dbReference>
<dbReference type="Gene3D" id="1.20.5.1930">
    <property type="match status" value="1"/>
</dbReference>
<gene>
    <name evidence="13" type="ORF">GCM10009839_91280</name>
</gene>
<feature type="transmembrane region" description="Helical" evidence="9">
    <location>
        <begin position="130"/>
        <end position="150"/>
    </location>
</feature>
<dbReference type="InterPro" id="IPR055558">
    <property type="entry name" value="DUF7134"/>
</dbReference>
<dbReference type="EC" id="2.7.13.3" evidence="2"/>
<dbReference type="SUPFAM" id="SSF55874">
    <property type="entry name" value="ATPase domain of HSP90 chaperone/DNA topoisomerase II/histidine kinase"/>
    <property type="match status" value="1"/>
</dbReference>
<protein>
    <recommendedName>
        <fullName evidence="2">histidine kinase</fullName>
        <ecNumber evidence="2">2.7.13.3</ecNumber>
    </recommendedName>
</protein>
<dbReference type="InterPro" id="IPR050482">
    <property type="entry name" value="Sensor_HK_TwoCompSys"/>
</dbReference>
<name>A0ABP5H8L9_9ACTN</name>
<keyword evidence="6" id="KW-0418">Kinase</keyword>
<reference evidence="14" key="1">
    <citation type="journal article" date="2019" name="Int. J. Syst. Evol. Microbiol.">
        <title>The Global Catalogue of Microorganisms (GCM) 10K type strain sequencing project: providing services to taxonomists for standard genome sequencing and annotation.</title>
        <authorList>
            <consortium name="The Broad Institute Genomics Platform"/>
            <consortium name="The Broad Institute Genome Sequencing Center for Infectious Disease"/>
            <person name="Wu L."/>
            <person name="Ma J."/>
        </authorList>
    </citation>
    <scope>NUCLEOTIDE SEQUENCE [LARGE SCALE GENOMIC DNA]</scope>
    <source>
        <strain evidence="14">JCM 16014</strain>
    </source>
</reference>
<keyword evidence="9" id="KW-0812">Transmembrane</keyword>